<evidence type="ECO:0000256" key="2">
    <source>
        <dbReference type="ARBA" id="ARBA00004191"/>
    </source>
</evidence>
<evidence type="ECO:0000256" key="3">
    <source>
        <dbReference type="ARBA" id="ARBA00005784"/>
    </source>
</evidence>
<evidence type="ECO:0000256" key="4">
    <source>
        <dbReference type="ARBA" id="ARBA00022512"/>
    </source>
</evidence>
<evidence type="ECO:0000256" key="6">
    <source>
        <dbReference type="RuleBase" id="RU363114"/>
    </source>
</evidence>
<proteinExistence type="inferred from homology"/>
<dbReference type="EC" id="3.1.1.-" evidence="6"/>
<keyword evidence="5 6" id="KW-0961">Cell wall biogenesis/degradation</keyword>
<keyword evidence="6" id="KW-0964">Secreted</keyword>
<comment type="subcellular location">
    <subcellularLocation>
        <location evidence="2 6">Secreted</location>
        <location evidence="2 6">Cell wall</location>
    </subcellularLocation>
</comment>
<dbReference type="EMBL" id="OOIL02000002">
    <property type="protein sequence ID" value="VFQ59134.1"/>
    <property type="molecule type" value="Genomic_DNA"/>
</dbReference>
<dbReference type="PANTHER" id="PTHR21562:SF93">
    <property type="entry name" value="PECTIN ACETYLESTERASE 8"/>
    <property type="match status" value="1"/>
</dbReference>
<dbReference type="GO" id="GO:0071555">
    <property type="term" value="P:cell wall organization"/>
    <property type="evidence" value="ECO:0007669"/>
    <property type="project" value="UniProtKB-KW"/>
</dbReference>
<sequence length="225" mass="24849">MVGLLLRTLAQGRCLCSSVKADNSTLVNPTFLRDKKAVCLTGNRAAYYFLPGSGDALNNWLVFLPSGGWCENFTSCVEYNLSHGTGTPSHPSPADIFSGILSSQKLENPDFYNWNRIYVRYCDGSSFTGNSKKFQNDTMLYFRGARIFKAVTKELLEKGMGSATNALLAGESAGGVATMLHYDKFRALFPNSTRVKCLCDAGYFFFLRRGTTMGTIATFYPSFKD</sequence>
<keyword evidence="4 6" id="KW-0134">Cell wall</keyword>
<accession>A0A484K5V7</accession>
<dbReference type="AlphaFoldDB" id="A0A484K5V7"/>
<dbReference type="PANTHER" id="PTHR21562">
    <property type="entry name" value="NOTUM-RELATED"/>
    <property type="match status" value="1"/>
</dbReference>
<dbReference type="InterPro" id="IPR004963">
    <property type="entry name" value="PAE/NOTUM"/>
</dbReference>
<gene>
    <name evidence="7" type="ORF">CCAM_LOCUS910</name>
</gene>
<keyword evidence="6" id="KW-0378">Hydrolase</keyword>
<keyword evidence="8" id="KW-1185">Reference proteome</keyword>
<comment type="similarity">
    <text evidence="3 6">Belongs to the pectinacetylesterase family.</text>
</comment>
<dbReference type="Proteomes" id="UP000595140">
    <property type="component" value="Unassembled WGS sequence"/>
</dbReference>
<protein>
    <recommendedName>
        <fullName evidence="6">Pectin acetylesterase</fullName>
        <ecNumber evidence="6">3.1.1.-</ecNumber>
    </recommendedName>
</protein>
<dbReference type="GO" id="GO:0052793">
    <property type="term" value="F:pectin acetylesterase activity"/>
    <property type="evidence" value="ECO:0007669"/>
    <property type="project" value="TreeGrafter"/>
</dbReference>
<evidence type="ECO:0000313" key="8">
    <source>
        <dbReference type="Proteomes" id="UP000595140"/>
    </source>
</evidence>
<evidence type="ECO:0000313" key="7">
    <source>
        <dbReference type="EMBL" id="VFQ59134.1"/>
    </source>
</evidence>
<evidence type="ECO:0000256" key="5">
    <source>
        <dbReference type="ARBA" id="ARBA00023316"/>
    </source>
</evidence>
<evidence type="ECO:0000256" key="1">
    <source>
        <dbReference type="ARBA" id="ARBA00003534"/>
    </source>
</evidence>
<comment type="function">
    <text evidence="1 6">Hydrolyzes acetyl esters in homogalacturonan regions of pectin. In type I primary cell wall, galacturonic acid residues of pectin can be acetylated at the O-2 and O-3 positions. Decreasing the degree of acetylation of pectin gels in vitro alters their physical properties.</text>
</comment>
<name>A0A484K5V7_9ASTE</name>
<dbReference type="OrthoDB" id="2015280at2759"/>
<reference evidence="7 8" key="1">
    <citation type="submission" date="2018-04" db="EMBL/GenBank/DDBJ databases">
        <authorList>
            <person name="Vogel A."/>
        </authorList>
    </citation>
    <scope>NUCLEOTIDE SEQUENCE [LARGE SCALE GENOMIC DNA]</scope>
</reference>
<dbReference type="Pfam" id="PF03283">
    <property type="entry name" value="PAE"/>
    <property type="match status" value="1"/>
</dbReference>
<dbReference type="GO" id="GO:0009505">
    <property type="term" value="C:plant-type cell wall"/>
    <property type="evidence" value="ECO:0007669"/>
    <property type="project" value="TreeGrafter"/>
</dbReference>
<organism evidence="7 8">
    <name type="scientific">Cuscuta campestris</name>
    <dbReference type="NCBI Taxonomy" id="132261"/>
    <lineage>
        <taxon>Eukaryota</taxon>
        <taxon>Viridiplantae</taxon>
        <taxon>Streptophyta</taxon>
        <taxon>Embryophyta</taxon>
        <taxon>Tracheophyta</taxon>
        <taxon>Spermatophyta</taxon>
        <taxon>Magnoliopsida</taxon>
        <taxon>eudicotyledons</taxon>
        <taxon>Gunneridae</taxon>
        <taxon>Pentapetalae</taxon>
        <taxon>asterids</taxon>
        <taxon>lamiids</taxon>
        <taxon>Solanales</taxon>
        <taxon>Convolvulaceae</taxon>
        <taxon>Cuscuteae</taxon>
        <taxon>Cuscuta</taxon>
        <taxon>Cuscuta subgen. Grammica</taxon>
        <taxon>Cuscuta sect. Cleistogrammica</taxon>
    </lineage>
</organism>